<keyword evidence="3" id="KW-1185">Reference proteome</keyword>
<evidence type="ECO:0000259" key="1">
    <source>
        <dbReference type="Pfam" id="PF21866"/>
    </source>
</evidence>
<protein>
    <recommendedName>
        <fullName evidence="1">DUF6915 domain-containing protein</fullName>
    </recommendedName>
</protein>
<dbReference type="Pfam" id="PF21866">
    <property type="entry name" value="DUF6915"/>
    <property type="match status" value="1"/>
</dbReference>
<dbReference type="InterPro" id="IPR054061">
    <property type="entry name" value="DUF6915"/>
</dbReference>
<reference evidence="2 3" key="1">
    <citation type="submission" date="2016-10" db="EMBL/GenBank/DDBJ databases">
        <authorList>
            <person name="de Groot N.N."/>
        </authorList>
    </citation>
    <scope>NUCLEOTIDE SEQUENCE [LARGE SCALE GENOMIC DNA]</scope>
    <source>
        <strain evidence="2 3">DSM 43794</strain>
    </source>
</reference>
<gene>
    <name evidence="2" type="ORF">SAMN04489764_1150</name>
</gene>
<dbReference type="Proteomes" id="UP000217103">
    <property type="component" value="Unassembled WGS sequence"/>
</dbReference>
<dbReference type="EMBL" id="FNKK01000002">
    <property type="protein sequence ID" value="SDQ55973.1"/>
    <property type="molecule type" value="Genomic_DNA"/>
</dbReference>
<sequence>MNSYHHARSCTRRWGGTVEDYLPIHEFIDSSKQVIGDVRHRILYHHPLGVFLCERIFGKTITVQKNTKTVEVPVRLIAEQHILEDLARAESPDRKRSRNCSARARSVCTGQRKASRPVRAFPTVSRWISWVPS</sequence>
<dbReference type="AlphaFoldDB" id="A0A1H1BVM4"/>
<proteinExistence type="predicted"/>
<evidence type="ECO:0000313" key="2">
    <source>
        <dbReference type="EMBL" id="SDQ55973.1"/>
    </source>
</evidence>
<dbReference type="STRING" id="35622.SAMN04489764_1150"/>
<feature type="domain" description="DUF6915" evidence="1">
    <location>
        <begin position="1"/>
        <end position="90"/>
    </location>
</feature>
<evidence type="ECO:0000313" key="3">
    <source>
        <dbReference type="Proteomes" id="UP000217103"/>
    </source>
</evidence>
<name>A0A1H1BVM4_9ACTN</name>
<organism evidence="2 3">
    <name type="scientific">Thermostaphylospora chromogena</name>
    <dbReference type="NCBI Taxonomy" id="35622"/>
    <lineage>
        <taxon>Bacteria</taxon>
        <taxon>Bacillati</taxon>
        <taxon>Actinomycetota</taxon>
        <taxon>Actinomycetes</taxon>
        <taxon>Streptosporangiales</taxon>
        <taxon>Thermomonosporaceae</taxon>
        <taxon>Thermostaphylospora</taxon>
    </lineage>
</organism>
<accession>A0A1H1BVM4</accession>
<dbReference type="RefSeq" id="WP_423229096.1">
    <property type="nucleotide sequence ID" value="NZ_FNKK01000002.1"/>
</dbReference>